<accession>A0ABY7TG19</accession>
<reference evidence="3 4" key="1">
    <citation type="submission" date="2023-02" db="EMBL/GenBank/DDBJ databases">
        <title>Genome sequence of Sphingomonas naphthae.</title>
        <authorList>
            <person name="Kim S."/>
            <person name="Heo J."/>
            <person name="Kwon S.-W."/>
        </authorList>
    </citation>
    <scope>NUCLEOTIDE SEQUENCE [LARGE SCALE GENOMIC DNA]</scope>
    <source>
        <strain evidence="3 4">KACC 18716</strain>
    </source>
</reference>
<sequence length="90" mass="9127">MSKSFVVLVASAVLATAPLAAQTAAPAGAAAPAPEEKKICRRNEGSTGSIMMQKKVCRTAAEWKAITEASAQSMRDRPIGVAGNGGASPQ</sequence>
<keyword evidence="2" id="KW-0732">Signal</keyword>
<proteinExistence type="predicted"/>
<dbReference type="EMBL" id="CP117411">
    <property type="protein sequence ID" value="WCT72094.1"/>
    <property type="molecule type" value="Genomic_DNA"/>
</dbReference>
<feature type="region of interest" description="Disordered" evidence="1">
    <location>
        <begin position="71"/>
        <end position="90"/>
    </location>
</feature>
<gene>
    <name evidence="3" type="ORF">PQ455_10590</name>
</gene>
<evidence type="ECO:0008006" key="5">
    <source>
        <dbReference type="Google" id="ProtNLM"/>
    </source>
</evidence>
<evidence type="ECO:0000313" key="4">
    <source>
        <dbReference type="Proteomes" id="UP001220395"/>
    </source>
</evidence>
<evidence type="ECO:0000256" key="1">
    <source>
        <dbReference type="SAM" id="MobiDB-lite"/>
    </source>
</evidence>
<keyword evidence="4" id="KW-1185">Reference proteome</keyword>
<feature type="compositionally biased region" description="Low complexity" evidence="1">
    <location>
        <begin position="24"/>
        <end position="33"/>
    </location>
</feature>
<organism evidence="3 4">
    <name type="scientific">Sphingomonas naphthae</name>
    <dbReference type="NCBI Taxonomy" id="1813468"/>
    <lineage>
        <taxon>Bacteria</taxon>
        <taxon>Pseudomonadati</taxon>
        <taxon>Pseudomonadota</taxon>
        <taxon>Alphaproteobacteria</taxon>
        <taxon>Sphingomonadales</taxon>
        <taxon>Sphingomonadaceae</taxon>
        <taxon>Sphingomonas</taxon>
    </lineage>
</organism>
<dbReference type="RefSeq" id="WP_273686044.1">
    <property type="nucleotide sequence ID" value="NZ_CP117411.1"/>
</dbReference>
<feature type="signal peptide" evidence="2">
    <location>
        <begin position="1"/>
        <end position="20"/>
    </location>
</feature>
<evidence type="ECO:0000313" key="3">
    <source>
        <dbReference type="EMBL" id="WCT72094.1"/>
    </source>
</evidence>
<dbReference type="Proteomes" id="UP001220395">
    <property type="component" value="Chromosome"/>
</dbReference>
<feature type="region of interest" description="Disordered" evidence="1">
    <location>
        <begin position="24"/>
        <end position="45"/>
    </location>
</feature>
<protein>
    <recommendedName>
        <fullName evidence="5">Secreted protein</fullName>
    </recommendedName>
</protein>
<name>A0ABY7TG19_9SPHN</name>
<feature type="chain" id="PRO_5046133576" description="Secreted protein" evidence="2">
    <location>
        <begin position="21"/>
        <end position="90"/>
    </location>
</feature>
<evidence type="ECO:0000256" key="2">
    <source>
        <dbReference type="SAM" id="SignalP"/>
    </source>
</evidence>
<feature type="compositionally biased region" description="Basic and acidic residues" evidence="1">
    <location>
        <begin position="34"/>
        <end position="44"/>
    </location>
</feature>